<dbReference type="Gene3D" id="3.30.420.40">
    <property type="match status" value="2"/>
</dbReference>
<dbReference type="PANTHER" id="PTHR34265:SF1">
    <property type="entry name" value="TYPE III PANTOTHENATE KINASE"/>
    <property type="match status" value="1"/>
</dbReference>
<dbReference type="Proteomes" id="UP000463961">
    <property type="component" value="Chromosome"/>
</dbReference>
<keyword evidence="7 16" id="KW-0963">Cytoplasm</keyword>
<dbReference type="EMBL" id="AP022345">
    <property type="protein sequence ID" value="BBU68557.1"/>
    <property type="molecule type" value="Genomic_DNA"/>
</dbReference>
<dbReference type="AlphaFoldDB" id="A0A679I227"/>
<keyword evidence="11 16" id="KW-0067">ATP-binding</keyword>
<dbReference type="GO" id="GO:0015937">
    <property type="term" value="P:coenzyme A biosynthetic process"/>
    <property type="evidence" value="ECO:0007669"/>
    <property type="project" value="UniProtKB-UniRule"/>
</dbReference>
<dbReference type="PANTHER" id="PTHR34265">
    <property type="entry name" value="TYPE III PANTOTHENATE KINASE"/>
    <property type="match status" value="1"/>
</dbReference>
<evidence type="ECO:0000256" key="1">
    <source>
        <dbReference type="ARBA" id="ARBA00001206"/>
    </source>
</evidence>
<dbReference type="GO" id="GO:0004594">
    <property type="term" value="F:pantothenate kinase activity"/>
    <property type="evidence" value="ECO:0007669"/>
    <property type="project" value="UniProtKB-UniRule"/>
</dbReference>
<comment type="similarity">
    <text evidence="14 16">Belongs to the type III pantothenate kinase family.</text>
</comment>
<feature type="binding site" evidence="16">
    <location>
        <position position="186"/>
    </location>
    <ligand>
        <name>substrate</name>
    </ligand>
</feature>
<feature type="binding site" evidence="16">
    <location>
        <position position="97"/>
    </location>
    <ligand>
        <name>substrate</name>
    </ligand>
</feature>
<keyword evidence="9 16" id="KW-0547">Nucleotide-binding</keyword>
<evidence type="ECO:0000313" key="17">
    <source>
        <dbReference type="EMBL" id="BBU68557.1"/>
    </source>
</evidence>
<evidence type="ECO:0000256" key="2">
    <source>
        <dbReference type="ARBA" id="ARBA00001958"/>
    </source>
</evidence>
<dbReference type="SUPFAM" id="SSF53067">
    <property type="entry name" value="Actin-like ATPase domain"/>
    <property type="match status" value="2"/>
</dbReference>
<reference evidence="18" key="1">
    <citation type="submission" date="2020-01" db="EMBL/GenBank/DDBJ databases">
        <title>Phosphoaccumulans saitamaens gen. nov., sp. nov., a polyphosphate accumulating bacterium isolated from surface river water.</title>
        <authorList>
            <person name="Watanabe K."/>
            <person name="Suda W."/>
        </authorList>
    </citation>
    <scope>NUCLEOTIDE SEQUENCE [LARGE SCALE GENOMIC DNA]</scope>
    <source>
        <strain evidence="18">ICHIAU1</strain>
    </source>
</reference>
<feature type="active site" description="Proton acceptor" evidence="16">
    <location>
        <position position="106"/>
    </location>
</feature>
<dbReference type="HAMAP" id="MF_01274">
    <property type="entry name" value="Pantothen_kinase_3"/>
    <property type="match status" value="1"/>
</dbReference>
<keyword evidence="10 16" id="KW-0418">Kinase</keyword>
<dbReference type="CDD" id="cd24015">
    <property type="entry name" value="ASKHA_NBD_PanK-III"/>
    <property type="match status" value="1"/>
</dbReference>
<evidence type="ECO:0000256" key="15">
    <source>
        <dbReference type="ARBA" id="ARBA00040883"/>
    </source>
</evidence>
<dbReference type="Pfam" id="PF03309">
    <property type="entry name" value="Pan_kinase"/>
    <property type="match status" value="1"/>
</dbReference>
<dbReference type="RefSeq" id="WP_162050660.1">
    <property type="nucleotide sequence ID" value="NZ_AP019011.1"/>
</dbReference>
<comment type="cofactor">
    <cofactor evidence="2">
        <name>K(+)</name>
        <dbReference type="ChEBI" id="CHEBI:29103"/>
    </cofactor>
</comment>
<keyword evidence="8 16" id="KW-0808">Transferase</keyword>
<dbReference type="GO" id="GO:0005524">
    <property type="term" value="F:ATP binding"/>
    <property type="evidence" value="ECO:0007669"/>
    <property type="project" value="UniProtKB-UniRule"/>
</dbReference>
<sequence length="251" mass="26594">MNLLLDCGNTRLKWAISDPLSIGTGRHMVEKGVVDYESESLAVWANRLNSQGLKWLQYSSVISPEQEAQVLAALAPLGLKSSRFAVTAQAGKLHNLYATQETLGVDRWAAAIGAWGLVGQSCLVIGAGTATTVDLIESTAADTAVYRGGLILPGIALMLQSLHQRAARLPLAEGRYCASPAVADNTHDAMTSGAIEATCGAIERMGKRLPEDAPWLLTGGNAPLLQQALADRVRVIDDLVLAGLALDLDQR</sequence>
<dbReference type="EC" id="2.7.1.33" evidence="6 16"/>
<organism evidence="17 18">
    <name type="scientific">Fluviibacter phosphoraccumulans</name>
    <dbReference type="NCBI Taxonomy" id="1751046"/>
    <lineage>
        <taxon>Bacteria</taxon>
        <taxon>Pseudomonadati</taxon>
        <taxon>Pseudomonadota</taxon>
        <taxon>Betaproteobacteria</taxon>
        <taxon>Rhodocyclales</taxon>
        <taxon>Fluviibacteraceae</taxon>
        <taxon>Fluviibacter</taxon>
    </lineage>
</organism>
<evidence type="ECO:0000256" key="9">
    <source>
        <dbReference type="ARBA" id="ARBA00022741"/>
    </source>
</evidence>
<evidence type="ECO:0000256" key="5">
    <source>
        <dbReference type="ARBA" id="ARBA00011738"/>
    </source>
</evidence>
<evidence type="ECO:0000256" key="4">
    <source>
        <dbReference type="ARBA" id="ARBA00005225"/>
    </source>
</evidence>
<keyword evidence="13 16" id="KW-0173">Coenzyme A biosynthesis</keyword>
<dbReference type="GO" id="GO:0005737">
    <property type="term" value="C:cytoplasm"/>
    <property type="evidence" value="ECO:0007669"/>
    <property type="project" value="UniProtKB-SubCell"/>
</dbReference>
<evidence type="ECO:0000256" key="12">
    <source>
        <dbReference type="ARBA" id="ARBA00022958"/>
    </source>
</evidence>
<comment type="pathway">
    <text evidence="4 16">Cofactor biosynthesis; coenzyme A biosynthesis; CoA from (R)-pantothenate: step 1/5.</text>
</comment>
<dbReference type="InterPro" id="IPR043129">
    <property type="entry name" value="ATPase_NBD"/>
</dbReference>
<comment type="caution">
    <text evidence="16">Lacks conserved residue(s) required for the propagation of feature annotation.</text>
</comment>
<feature type="binding site" evidence="16">
    <location>
        <begin position="104"/>
        <end position="107"/>
    </location>
    <ligand>
        <name>substrate</name>
    </ligand>
</feature>
<comment type="function">
    <text evidence="16">Catalyzes the phosphorylation of pantothenate (Pan), the first step in CoA biosynthesis.</text>
</comment>
<accession>A0A679I227</accession>
<dbReference type="UniPathway" id="UPA00241">
    <property type="reaction ID" value="UER00352"/>
</dbReference>
<name>A0A679I227_9RHOO</name>
<gene>
    <name evidence="16 17" type="primary">coaX</name>
    <name evidence="17" type="ORF">ICHIAU1_08400</name>
</gene>
<proteinExistence type="inferred from homology"/>
<keyword evidence="18" id="KW-1185">Reference proteome</keyword>
<evidence type="ECO:0000256" key="13">
    <source>
        <dbReference type="ARBA" id="ARBA00022993"/>
    </source>
</evidence>
<dbReference type="InterPro" id="IPR004619">
    <property type="entry name" value="Type_III_PanK"/>
</dbReference>
<dbReference type="NCBIfam" id="TIGR00671">
    <property type="entry name" value="baf"/>
    <property type="match status" value="1"/>
</dbReference>
<evidence type="ECO:0000256" key="3">
    <source>
        <dbReference type="ARBA" id="ARBA00004496"/>
    </source>
</evidence>
<evidence type="ECO:0000256" key="10">
    <source>
        <dbReference type="ARBA" id="ARBA00022777"/>
    </source>
</evidence>
<feature type="binding site" evidence="16">
    <location>
        <position position="129"/>
    </location>
    <ligand>
        <name>ATP</name>
        <dbReference type="ChEBI" id="CHEBI:30616"/>
    </ligand>
</feature>
<comment type="subcellular location">
    <subcellularLocation>
        <location evidence="3 16">Cytoplasm</location>
    </subcellularLocation>
</comment>
<dbReference type="OrthoDB" id="9807064at2"/>
<evidence type="ECO:0000256" key="16">
    <source>
        <dbReference type="HAMAP-Rule" id="MF_01274"/>
    </source>
</evidence>
<comment type="subunit">
    <text evidence="5 16">Homodimer.</text>
</comment>
<evidence type="ECO:0000256" key="14">
    <source>
        <dbReference type="ARBA" id="ARBA00038036"/>
    </source>
</evidence>
<comment type="cofactor">
    <cofactor evidence="16">
        <name>NH4(+)</name>
        <dbReference type="ChEBI" id="CHEBI:28938"/>
    </cofactor>
    <cofactor evidence="16">
        <name>K(+)</name>
        <dbReference type="ChEBI" id="CHEBI:29103"/>
    </cofactor>
    <text evidence="16">A monovalent cation. Ammonium or potassium.</text>
</comment>
<feature type="binding site" evidence="16">
    <location>
        <begin position="6"/>
        <end position="13"/>
    </location>
    <ligand>
        <name>ATP</name>
        <dbReference type="ChEBI" id="CHEBI:30616"/>
    </ligand>
</feature>
<protein>
    <recommendedName>
        <fullName evidence="15 16">Type III pantothenate kinase</fullName>
        <ecNumber evidence="6 16">2.7.1.33</ecNumber>
    </recommendedName>
    <alternativeName>
        <fullName evidence="16">PanK-III</fullName>
    </alternativeName>
    <alternativeName>
        <fullName evidence="16">Pantothenic acid kinase</fullName>
    </alternativeName>
</protein>
<evidence type="ECO:0000256" key="7">
    <source>
        <dbReference type="ARBA" id="ARBA00022490"/>
    </source>
</evidence>
<evidence type="ECO:0000256" key="6">
    <source>
        <dbReference type="ARBA" id="ARBA00012102"/>
    </source>
</evidence>
<evidence type="ECO:0000256" key="8">
    <source>
        <dbReference type="ARBA" id="ARBA00022679"/>
    </source>
</evidence>
<comment type="catalytic activity">
    <reaction evidence="1 16">
        <text>(R)-pantothenate + ATP = (R)-4'-phosphopantothenate + ADP + H(+)</text>
        <dbReference type="Rhea" id="RHEA:16373"/>
        <dbReference type="ChEBI" id="CHEBI:10986"/>
        <dbReference type="ChEBI" id="CHEBI:15378"/>
        <dbReference type="ChEBI" id="CHEBI:29032"/>
        <dbReference type="ChEBI" id="CHEBI:30616"/>
        <dbReference type="ChEBI" id="CHEBI:456216"/>
        <dbReference type="EC" id="2.7.1.33"/>
    </reaction>
</comment>
<evidence type="ECO:0000313" key="18">
    <source>
        <dbReference type="Proteomes" id="UP000463961"/>
    </source>
</evidence>
<keyword evidence="12 16" id="KW-0630">Potassium</keyword>
<evidence type="ECO:0000256" key="11">
    <source>
        <dbReference type="ARBA" id="ARBA00022840"/>
    </source>
</evidence>